<dbReference type="EC" id="3.6.1.27" evidence="1"/>
<feature type="domain" description="Phosphatidic acid phosphatase type 2/haloperoxidase" evidence="5">
    <location>
        <begin position="73"/>
        <end position="185"/>
    </location>
</feature>
<feature type="transmembrane region" description="Helical" evidence="4">
    <location>
        <begin position="41"/>
        <end position="62"/>
    </location>
</feature>
<dbReference type="Proteomes" id="UP000619761">
    <property type="component" value="Unassembled WGS sequence"/>
</dbReference>
<feature type="transmembrane region" description="Helical" evidence="4">
    <location>
        <begin position="145"/>
        <end position="162"/>
    </location>
</feature>
<keyword evidence="7" id="KW-1185">Reference proteome</keyword>
<evidence type="ECO:0000256" key="1">
    <source>
        <dbReference type="ARBA" id="ARBA00012374"/>
    </source>
</evidence>
<dbReference type="PANTHER" id="PTHR14969:SF13">
    <property type="entry name" value="AT30094P"/>
    <property type="match status" value="1"/>
</dbReference>
<name>A0ABQ3B684_9GAMM</name>
<dbReference type="InterPro" id="IPR036938">
    <property type="entry name" value="PAP2/HPO_sf"/>
</dbReference>
<organism evidence="6 7">
    <name type="scientific">Cellvibrio zantedeschiae</name>
    <dbReference type="NCBI Taxonomy" id="1237077"/>
    <lineage>
        <taxon>Bacteria</taxon>
        <taxon>Pseudomonadati</taxon>
        <taxon>Pseudomonadota</taxon>
        <taxon>Gammaproteobacteria</taxon>
        <taxon>Cellvibrionales</taxon>
        <taxon>Cellvibrionaceae</taxon>
        <taxon>Cellvibrio</taxon>
    </lineage>
</organism>
<gene>
    <name evidence="6" type="ORF">GCM10011613_28080</name>
</gene>
<keyword evidence="4" id="KW-1133">Transmembrane helix</keyword>
<feature type="transmembrane region" description="Helical" evidence="4">
    <location>
        <begin position="168"/>
        <end position="184"/>
    </location>
</feature>
<keyword evidence="4" id="KW-0472">Membrane</keyword>
<dbReference type="PANTHER" id="PTHR14969">
    <property type="entry name" value="SPHINGOSINE-1-PHOSPHATE PHOSPHOHYDROLASE"/>
    <property type="match status" value="1"/>
</dbReference>
<feature type="transmembrane region" description="Helical" evidence="4">
    <location>
        <begin position="117"/>
        <end position="138"/>
    </location>
</feature>
<comment type="caution">
    <text evidence="6">The sequence shown here is derived from an EMBL/GenBank/DDBJ whole genome shotgun (WGS) entry which is preliminary data.</text>
</comment>
<dbReference type="EMBL" id="BMYZ01000003">
    <property type="protein sequence ID" value="GGY81762.1"/>
    <property type="molecule type" value="Genomic_DNA"/>
</dbReference>
<dbReference type="SUPFAM" id="SSF48317">
    <property type="entry name" value="Acid phosphatase/Vanadium-dependent haloperoxidase"/>
    <property type="match status" value="1"/>
</dbReference>
<comment type="catalytic activity">
    <reaction evidence="3">
        <text>di-trans,octa-cis-undecaprenyl diphosphate + H2O = di-trans,octa-cis-undecaprenyl phosphate + phosphate + H(+)</text>
        <dbReference type="Rhea" id="RHEA:28094"/>
        <dbReference type="ChEBI" id="CHEBI:15377"/>
        <dbReference type="ChEBI" id="CHEBI:15378"/>
        <dbReference type="ChEBI" id="CHEBI:43474"/>
        <dbReference type="ChEBI" id="CHEBI:58405"/>
        <dbReference type="ChEBI" id="CHEBI:60392"/>
        <dbReference type="EC" id="3.6.1.27"/>
    </reaction>
</comment>
<dbReference type="InterPro" id="IPR000326">
    <property type="entry name" value="PAP2/HPO"/>
</dbReference>
<proteinExistence type="predicted"/>
<feature type="transmembrane region" description="Helical" evidence="4">
    <location>
        <begin position="191"/>
        <end position="212"/>
    </location>
</feature>
<feature type="transmembrane region" description="Helical" evidence="4">
    <location>
        <begin position="69"/>
        <end position="87"/>
    </location>
</feature>
<accession>A0ABQ3B684</accession>
<dbReference type="Gene3D" id="1.20.144.10">
    <property type="entry name" value="Phosphatidic acid phosphatase type 2/haloperoxidase"/>
    <property type="match status" value="1"/>
</dbReference>
<evidence type="ECO:0000259" key="5">
    <source>
        <dbReference type="SMART" id="SM00014"/>
    </source>
</evidence>
<evidence type="ECO:0000256" key="3">
    <source>
        <dbReference type="ARBA" id="ARBA00047594"/>
    </source>
</evidence>
<feature type="transmembrane region" description="Helical" evidence="4">
    <location>
        <begin position="7"/>
        <end position="29"/>
    </location>
</feature>
<dbReference type="CDD" id="cd01610">
    <property type="entry name" value="PAP2_like"/>
    <property type="match status" value="1"/>
</dbReference>
<keyword evidence="4" id="KW-0812">Transmembrane</keyword>
<feature type="transmembrane region" description="Helical" evidence="4">
    <location>
        <begin position="224"/>
        <end position="243"/>
    </location>
</feature>
<evidence type="ECO:0000313" key="6">
    <source>
        <dbReference type="EMBL" id="GGY81762.1"/>
    </source>
</evidence>
<sequence>MIKIFSFVCIPFIILAIFLSIFIPLNHAIFSTINHALPFKALWMTITNIGDATFLSCALLIALHNHKRLLTNAVICGVFIHYTIKFTKNIFAVLRPEHTLDLTNLITLGPALKLDNYAMPSGHTASAFMAVIFIASAYQLRSWKLWLLISYACLVGISRIAVGAHWPADVFAGAVIGIFFGLLCTHEKWNITHIAVQYLTLALYLPFIYIAIHRVKSIHDATSLINEGAMVLAGILGLAIWLLSVKSHFNKKTPLLTTE</sequence>
<evidence type="ECO:0000256" key="2">
    <source>
        <dbReference type="ARBA" id="ARBA00032707"/>
    </source>
</evidence>
<protein>
    <recommendedName>
        <fullName evidence="1">undecaprenyl-diphosphate phosphatase</fullName>
        <ecNumber evidence="1">3.6.1.27</ecNumber>
    </recommendedName>
    <alternativeName>
        <fullName evidence="2">Undecaprenyl pyrophosphate phosphatase</fullName>
    </alternativeName>
</protein>
<evidence type="ECO:0000313" key="7">
    <source>
        <dbReference type="Proteomes" id="UP000619761"/>
    </source>
</evidence>
<reference evidence="7" key="1">
    <citation type="journal article" date="2019" name="Int. J. Syst. Evol. Microbiol.">
        <title>The Global Catalogue of Microorganisms (GCM) 10K type strain sequencing project: providing services to taxonomists for standard genome sequencing and annotation.</title>
        <authorList>
            <consortium name="The Broad Institute Genomics Platform"/>
            <consortium name="The Broad Institute Genome Sequencing Center for Infectious Disease"/>
            <person name="Wu L."/>
            <person name="Ma J."/>
        </authorList>
    </citation>
    <scope>NUCLEOTIDE SEQUENCE [LARGE SCALE GENOMIC DNA]</scope>
    <source>
        <strain evidence="7">KCTC 32239</strain>
    </source>
</reference>
<dbReference type="Pfam" id="PF01569">
    <property type="entry name" value="PAP2"/>
    <property type="match status" value="1"/>
</dbReference>
<dbReference type="SMART" id="SM00014">
    <property type="entry name" value="acidPPc"/>
    <property type="match status" value="1"/>
</dbReference>
<evidence type="ECO:0000256" key="4">
    <source>
        <dbReference type="SAM" id="Phobius"/>
    </source>
</evidence>